<dbReference type="InterPro" id="IPR032389">
    <property type="entry name" value="GspB_C"/>
</dbReference>
<dbReference type="NCBIfam" id="NF037978">
    <property type="entry name" value="T2SS_GspB"/>
    <property type="match status" value="1"/>
</dbReference>
<keyword evidence="1" id="KW-0812">Transmembrane</keyword>
<evidence type="ECO:0000313" key="3">
    <source>
        <dbReference type="EMBL" id="MFC3914733.1"/>
    </source>
</evidence>
<sequence>MSILLSAKRQHERPSSAFEASLGLGVERERRWLGPLLAWVIGMPLCVVLGAGANYGWHWWNNKPREERIEIRKVTPLPYQVAQQQQEFTTIPFPAPAEPEITTVMPTPQTVQAEPDPLNGVDMNGISPALAQRFRQAVETAPGAEEVQPLPDAAPPAATPLADLPTAVARQVPPLRYSSHVYSSTAANRIITLNGHDYREGEEVAPGVRLLQIQADYSIFRVGGQSFSLASLTDWSGVQ</sequence>
<evidence type="ECO:0000313" key="4">
    <source>
        <dbReference type="Proteomes" id="UP001595692"/>
    </source>
</evidence>
<organism evidence="3 4">
    <name type="scientific">Pseudaeromonas sharmana</name>
    <dbReference type="NCBI Taxonomy" id="328412"/>
    <lineage>
        <taxon>Bacteria</taxon>
        <taxon>Pseudomonadati</taxon>
        <taxon>Pseudomonadota</taxon>
        <taxon>Gammaproteobacteria</taxon>
        <taxon>Aeromonadales</taxon>
        <taxon>Aeromonadaceae</taxon>
        <taxon>Pseudaeromonas</taxon>
    </lineage>
</organism>
<dbReference type="EMBL" id="JBHSAF010000015">
    <property type="protein sequence ID" value="MFC3914733.1"/>
    <property type="molecule type" value="Genomic_DNA"/>
</dbReference>
<dbReference type="Proteomes" id="UP001595692">
    <property type="component" value="Unassembled WGS sequence"/>
</dbReference>
<keyword evidence="1" id="KW-0472">Membrane</keyword>
<feature type="domain" description="Type II secretion system protein GspB C-terminal" evidence="2">
    <location>
        <begin position="172"/>
        <end position="229"/>
    </location>
</feature>
<name>A0ABV8CRH4_9GAMM</name>
<gene>
    <name evidence="3" type="primary">gspB</name>
    <name evidence="3" type="ORF">ACFOSS_14890</name>
</gene>
<dbReference type="RefSeq" id="WP_377154031.1">
    <property type="nucleotide sequence ID" value="NZ_JBHSAF010000015.1"/>
</dbReference>
<comment type="caution">
    <text evidence="3">The sequence shown here is derived from an EMBL/GenBank/DDBJ whole genome shotgun (WGS) entry which is preliminary data.</text>
</comment>
<proteinExistence type="predicted"/>
<dbReference type="Pfam" id="PF16537">
    <property type="entry name" value="T2SSB"/>
    <property type="match status" value="1"/>
</dbReference>
<accession>A0ABV8CRH4</accession>
<keyword evidence="1" id="KW-1133">Transmembrane helix</keyword>
<keyword evidence="4" id="KW-1185">Reference proteome</keyword>
<evidence type="ECO:0000256" key="1">
    <source>
        <dbReference type="SAM" id="Phobius"/>
    </source>
</evidence>
<feature type="transmembrane region" description="Helical" evidence="1">
    <location>
        <begin position="36"/>
        <end position="60"/>
    </location>
</feature>
<protein>
    <submittedName>
        <fullName evidence="3">Type II secretion system assembly factor GspB</fullName>
    </submittedName>
</protein>
<evidence type="ECO:0000259" key="2">
    <source>
        <dbReference type="Pfam" id="PF16537"/>
    </source>
</evidence>
<reference evidence="4" key="1">
    <citation type="journal article" date="2019" name="Int. J. Syst. Evol. Microbiol.">
        <title>The Global Catalogue of Microorganisms (GCM) 10K type strain sequencing project: providing services to taxonomists for standard genome sequencing and annotation.</title>
        <authorList>
            <consortium name="The Broad Institute Genomics Platform"/>
            <consortium name="The Broad Institute Genome Sequencing Center for Infectious Disease"/>
            <person name="Wu L."/>
            <person name="Ma J."/>
        </authorList>
    </citation>
    <scope>NUCLEOTIDE SEQUENCE [LARGE SCALE GENOMIC DNA]</scope>
    <source>
        <strain evidence="4">CCUG 54939</strain>
    </source>
</reference>